<feature type="domain" description="DnaJ homologue subfamily C GRV2/DNAJC13 N-terminal" evidence="1">
    <location>
        <begin position="14"/>
        <end position="114"/>
    </location>
</feature>
<comment type="caution">
    <text evidence="2">The sequence shown here is derived from an EMBL/GenBank/DDBJ whole genome shotgun (WGS) entry which is preliminary data.</text>
</comment>
<dbReference type="GO" id="GO:0007032">
    <property type="term" value="P:endosome organization"/>
    <property type="evidence" value="ECO:0007669"/>
    <property type="project" value="InterPro"/>
</dbReference>
<proteinExistence type="predicted"/>
<dbReference type="EMBL" id="SUNJ01009565">
    <property type="protein sequence ID" value="TPP60322.1"/>
    <property type="molecule type" value="Genomic_DNA"/>
</dbReference>
<protein>
    <recommendedName>
        <fullName evidence="1">DnaJ homologue subfamily C GRV2/DNAJC13 N-terminal domain-containing protein</fullName>
    </recommendedName>
</protein>
<evidence type="ECO:0000313" key="2">
    <source>
        <dbReference type="EMBL" id="TPP60322.1"/>
    </source>
</evidence>
<evidence type="ECO:0000259" key="1">
    <source>
        <dbReference type="Pfam" id="PF19432"/>
    </source>
</evidence>
<dbReference type="GO" id="GO:0010008">
    <property type="term" value="C:endosome membrane"/>
    <property type="evidence" value="ECO:0007669"/>
    <property type="project" value="TreeGrafter"/>
</dbReference>
<dbReference type="STRING" id="46835.A0A504YF25"/>
<sequence>MRRSCMQHNRELYCYLVTKISWKGSYKRLLTVGTMGVTTYNKDTLRVTNQWPYSEIYSVRPDPNIKSSQPQLQRLILTVVDNNRKRHELTFASEYRVEVLTDLLRFRDRFGDRLKQFPVSDHYLLIL</sequence>
<accession>A0A504YF25</accession>
<dbReference type="PANTHER" id="PTHR36983:SF2">
    <property type="entry name" value="DNAJ HOMOLOG SUBFAMILY C MEMBER 13"/>
    <property type="match status" value="1"/>
</dbReference>
<dbReference type="Pfam" id="PF19432">
    <property type="entry name" value="RME-8_N"/>
    <property type="match status" value="1"/>
</dbReference>
<evidence type="ECO:0000313" key="3">
    <source>
        <dbReference type="Proteomes" id="UP000316759"/>
    </source>
</evidence>
<dbReference type="Proteomes" id="UP000316759">
    <property type="component" value="Unassembled WGS sequence"/>
</dbReference>
<keyword evidence="3" id="KW-1185">Reference proteome</keyword>
<name>A0A504YF25_FASGI</name>
<reference evidence="2 3" key="1">
    <citation type="submission" date="2019-04" db="EMBL/GenBank/DDBJ databases">
        <title>Annotation for the trematode Fasciola gigantica.</title>
        <authorList>
            <person name="Choi Y.-J."/>
        </authorList>
    </citation>
    <scope>NUCLEOTIDE SEQUENCE [LARGE SCALE GENOMIC DNA]</scope>
    <source>
        <strain evidence="2">Uganda_cow_1</strain>
    </source>
</reference>
<dbReference type="OrthoDB" id="69656at2759"/>
<gene>
    <name evidence="2" type="ORF">FGIG_11457</name>
</gene>
<dbReference type="InterPro" id="IPR045802">
    <property type="entry name" value="GRV2/DNAJC13_N"/>
</dbReference>
<dbReference type="InterPro" id="IPR044978">
    <property type="entry name" value="GRV2/DNAJC13"/>
</dbReference>
<organism evidence="2 3">
    <name type="scientific">Fasciola gigantica</name>
    <name type="common">Giant liver fluke</name>
    <dbReference type="NCBI Taxonomy" id="46835"/>
    <lineage>
        <taxon>Eukaryota</taxon>
        <taxon>Metazoa</taxon>
        <taxon>Spiralia</taxon>
        <taxon>Lophotrochozoa</taxon>
        <taxon>Platyhelminthes</taxon>
        <taxon>Trematoda</taxon>
        <taxon>Digenea</taxon>
        <taxon>Plagiorchiida</taxon>
        <taxon>Echinostomata</taxon>
        <taxon>Echinostomatoidea</taxon>
        <taxon>Fasciolidae</taxon>
        <taxon>Fasciola</taxon>
    </lineage>
</organism>
<dbReference type="GO" id="GO:0006898">
    <property type="term" value="P:receptor-mediated endocytosis"/>
    <property type="evidence" value="ECO:0007669"/>
    <property type="project" value="TreeGrafter"/>
</dbReference>
<dbReference type="AlphaFoldDB" id="A0A504YF25"/>
<dbReference type="PANTHER" id="PTHR36983">
    <property type="entry name" value="DNAJ HOMOLOG SUBFAMILY C MEMBER 13"/>
    <property type="match status" value="1"/>
</dbReference>
<dbReference type="GO" id="GO:2000641">
    <property type="term" value="P:regulation of early endosome to late endosome transport"/>
    <property type="evidence" value="ECO:0007669"/>
    <property type="project" value="InterPro"/>
</dbReference>